<name>A0A2H0A7E3_9BACT</name>
<dbReference type="AlphaFoldDB" id="A0A2H0A7E3"/>
<evidence type="ECO:0000313" key="3">
    <source>
        <dbReference type="Proteomes" id="UP000231067"/>
    </source>
</evidence>
<dbReference type="EMBL" id="PCSH01000069">
    <property type="protein sequence ID" value="PIP41326.1"/>
    <property type="molecule type" value="Genomic_DNA"/>
</dbReference>
<proteinExistence type="predicted"/>
<evidence type="ECO:0000256" key="1">
    <source>
        <dbReference type="SAM" id="SignalP"/>
    </source>
</evidence>
<sequence>MKRIRLIFILVLALLPVYVNASENFNLEFQGALINQSTYYQLKSDTLLNPDSKLALSPQWENKFYENSSINLTYKEWFNLGIKTRPVWTINNEEGSNLENSVDDAYVDIRFRDTSFLTIGKQNLQEGVGLSYNPTDFLAQEKEMDYSKREEERKKEREGDYLIRLEKITEGLTLSLLLAPRIDNLQKEGTRGIIKLYSLVGNTDIAVSYLNGKLPKSGINLSSVIGSNIEFHTEAGLNKGSNRKFLRKKKEVGPPNSGVYGYEIYDPEEDDKVFTKALVGGHYTFCNKTNLIVEYFFNEDGYSQSEWDDFIGLVKDANLKFKEPPAGFSNGLFAENLRLANACMTFRSLRKNYLFFRLSNPEIFNYYDGQLSMLLNIDDGSMAIMPSIDYKKFGDIVVRFGLNWFSGDPKSEFNLVPYTSEFQLGARYFF</sequence>
<comment type="caution">
    <text evidence="2">The sequence shown here is derived from an EMBL/GenBank/DDBJ whole genome shotgun (WGS) entry which is preliminary data.</text>
</comment>
<feature type="chain" id="PRO_5013849858" description="Alginate export domain-containing protein" evidence="1">
    <location>
        <begin position="22"/>
        <end position="430"/>
    </location>
</feature>
<evidence type="ECO:0008006" key="4">
    <source>
        <dbReference type="Google" id="ProtNLM"/>
    </source>
</evidence>
<protein>
    <recommendedName>
        <fullName evidence="4">Alginate export domain-containing protein</fullName>
    </recommendedName>
</protein>
<keyword evidence="1" id="KW-0732">Signal</keyword>
<feature type="signal peptide" evidence="1">
    <location>
        <begin position="1"/>
        <end position="21"/>
    </location>
</feature>
<accession>A0A2H0A7E3</accession>
<gene>
    <name evidence="2" type="ORF">COX18_03705</name>
</gene>
<evidence type="ECO:0000313" key="2">
    <source>
        <dbReference type="EMBL" id="PIP41326.1"/>
    </source>
</evidence>
<dbReference type="Proteomes" id="UP000231067">
    <property type="component" value="Unassembled WGS sequence"/>
</dbReference>
<organism evidence="2 3">
    <name type="scientific">Candidatus Desantisbacteria bacterium CG23_combo_of_CG06-09_8_20_14_all_40_23</name>
    <dbReference type="NCBI Taxonomy" id="1974550"/>
    <lineage>
        <taxon>Bacteria</taxon>
        <taxon>Candidatus Desantisiibacteriota</taxon>
    </lineage>
</organism>
<reference evidence="2 3" key="1">
    <citation type="submission" date="2017-09" db="EMBL/GenBank/DDBJ databases">
        <title>Depth-based differentiation of microbial function through sediment-hosted aquifers and enrichment of novel symbionts in the deep terrestrial subsurface.</title>
        <authorList>
            <person name="Probst A.J."/>
            <person name="Ladd B."/>
            <person name="Jarett J.K."/>
            <person name="Geller-Mcgrath D.E."/>
            <person name="Sieber C.M."/>
            <person name="Emerson J.B."/>
            <person name="Anantharaman K."/>
            <person name="Thomas B.C."/>
            <person name="Malmstrom R."/>
            <person name="Stieglmeier M."/>
            <person name="Klingl A."/>
            <person name="Woyke T."/>
            <person name="Ryan C.M."/>
            <person name="Banfield J.F."/>
        </authorList>
    </citation>
    <scope>NUCLEOTIDE SEQUENCE [LARGE SCALE GENOMIC DNA]</scope>
    <source>
        <strain evidence="2">CG23_combo_of_CG06-09_8_20_14_all_40_23</strain>
    </source>
</reference>